<evidence type="ECO:0000256" key="2">
    <source>
        <dbReference type="ARBA" id="ARBA00022801"/>
    </source>
</evidence>
<keyword evidence="4" id="KW-0443">Lipid metabolism</keyword>
<dbReference type="PANTHER" id="PTHR10272:SF0">
    <property type="entry name" value="PLATELET-ACTIVATING FACTOR ACETYLHYDROLASE"/>
    <property type="match status" value="1"/>
</dbReference>
<dbReference type="Proteomes" id="UP000076420">
    <property type="component" value="Unassembled WGS sequence"/>
</dbReference>
<organism evidence="6 7">
    <name type="scientific">Biomphalaria glabrata</name>
    <name type="common">Bloodfluke planorb</name>
    <name type="synonym">Freshwater snail</name>
    <dbReference type="NCBI Taxonomy" id="6526"/>
    <lineage>
        <taxon>Eukaryota</taxon>
        <taxon>Metazoa</taxon>
        <taxon>Spiralia</taxon>
        <taxon>Lophotrochozoa</taxon>
        <taxon>Mollusca</taxon>
        <taxon>Gastropoda</taxon>
        <taxon>Heterobranchia</taxon>
        <taxon>Euthyneura</taxon>
        <taxon>Panpulmonata</taxon>
        <taxon>Hygrophila</taxon>
        <taxon>Lymnaeoidea</taxon>
        <taxon>Planorbidae</taxon>
        <taxon>Biomphalaria</taxon>
    </lineage>
</organism>
<evidence type="ECO:0000256" key="3">
    <source>
        <dbReference type="ARBA" id="ARBA00022963"/>
    </source>
</evidence>
<sequence>MATVLGAVKNYITSIHLPELFPNSDNNNNDSSSNSNIVVSLRRNLSSLNRHKRNSSAALLRLGSGCVGFGVPKENKEAEDNTSEEASSIEEQAEVQQRPRRRHLPLPTGPYVVGCVDLMSDVSDSGVFYRLYYPTKKTDIKKSYKQWPLWLPRKHYAYGYIYFLKKNKMLGKLANLIGGEIYVPVLWQAPLLKSQEKFPVLIVSHGIGGNRTTLTTYCYELASYGYVVAALEHRDGSASMTLCLQDNSTVNIREHYLRLSHSDTALATDGNEDLDMVEQERVKFYVDEEENTESQGGRGARVKQMRQNNRRSVINARNCTEEWRRFKHVEVWDDFNLRNGQMYHRTEEISKVLDELTNMTQGNHVYNKLDLAFKTNQFKDRLDLERVAIIGHSFGGAATLATLAVDERFKVGISLDGWMHPLDDFIDRSVKQPCLLLNMEDFQWERNVNRMIKFQKAKESSDRPMITLKGGCHQSMTDFQFIVPQLLGRLLDVCYTLAPKLAMSACVNVSLAFLAKHLFNDQPLEQKHKDILDCKHPHLILGTNVDLTIPDNGPTPP</sequence>
<dbReference type="VEuPathDB" id="VectorBase:BGLB027503"/>
<evidence type="ECO:0000256" key="5">
    <source>
        <dbReference type="SAM" id="MobiDB-lite"/>
    </source>
</evidence>
<evidence type="ECO:0000256" key="1">
    <source>
        <dbReference type="ARBA" id="ARBA00013201"/>
    </source>
</evidence>
<dbReference type="RefSeq" id="XP_013090392.2">
    <property type="nucleotide sequence ID" value="XM_013234938.2"/>
</dbReference>
<reference evidence="6" key="1">
    <citation type="submission" date="2020-05" db="UniProtKB">
        <authorList>
            <consortium name="EnsemblMetazoa"/>
        </authorList>
    </citation>
    <scope>IDENTIFICATION</scope>
    <source>
        <strain evidence="6">BB02</strain>
    </source>
</reference>
<gene>
    <name evidence="6" type="primary">106074196</name>
</gene>
<accession>A0A2C9L652</accession>
<dbReference type="Pfam" id="PF03403">
    <property type="entry name" value="PAF-AH_p_II"/>
    <property type="match status" value="2"/>
</dbReference>
<dbReference type="EC" id="3.1.1.47" evidence="1"/>
<protein>
    <recommendedName>
        <fullName evidence="1">1-alkyl-2-acetylglycerophosphocholine esterase</fullName>
        <ecNumber evidence="1">3.1.1.47</ecNumber>
    </recommendedName>
</protein>
<keyword evidence="3" id="KW-0442">Lipid degradation</keyword>
<dbReference type="GO" id="GO:0003847">
    <property type="term" value="F:1-alkyl-2-acetylglycerophosphocholine esterase activity"/>
    <property type="evidence" value="ECO:0007669"/>
    <property type="project" value="UniProtKB-EC"/>
</dbReference>
<evidence type="ECO:0000313" key="7">
    <source>
        <dbReference type="Proteomes" id="UP000076420"/>
    </source>
</evidence>
<dbReference type="KEGG" id="bgt:106074196"/>
<feature type="compositionally biased region" description="Acidic residues" evidence="5">
    <location>
        <begin position="80"/>
        <end position="93"/>
    </location>
</feature>
<feature type="region of interest" description="Disordered" evidence="5">
    <location>
        <begin position="73"/>
        <end position="102"/>
    </location>
</feature>
<keyword evidence="2" id="KW-0378">Hydrolase</keyword>
<dbReference type="GO" id="GO:0016042">
    <property type="term" value="P:lipid catabolic process"/>
    <property type="evidence" value="ECO:0007669"/>
    <property type="project" value="UniProtKB-KW"/>
</dbReference>
<dbReference type="VEuPathDB" id="VectorBase:BGLAX_040399"/>
<dbReference type="Gene3D" id="3.40.50.1820">
    <property type="entry name" value="alpha/beta hydrolase"/>
    <property type="match status" value="1"/>
</dbReference>
<evidence type="ECO:0000256" key="4">
    <source>
        <dbReference type="ARBA" id="ARBA00023098"/>
    </source>
</evidence>
<dbReference type="EnsemblMetazoa" id="BGLB027503-RA">
    <property type="protein sequence ID" value="BGLB027503-PA"/>
    <property type="gene ID" value="BGLB027503"/>
</dbReference>
<dbReference type="InterPro" id="IPR029058">
    <property type="entry name" value="AB_hydrolase_fold"/>
</dbReference>
<dbReference type="STRING" id="6526.A0A2C9L652"/>
<dbReference type="OrthoDB" id="2363873at2759"/>
<dbReference type="PANTHER" id="PTHR10272">
    <property type="entry name" value="PLATELET-ACTIVATING FACTOR ACETYLHYDROLASE"/>
    <property type="match status" value="1"/>
</dbReference>
<dbReference type="AlphaFoldDB" id="A0A2C9L652"/>
<proteinExistence type="predicted"/>
<name>A0A2C9L652_BIOGL</name>
<evidence type="ECO:0000313" key="6">
    <source>
        <dbReference type="EnsemblMetazoa" id="BGLB027503-PA"/>
    </source>
</evidence>
<dbReference type="SUPFAM" id="SSF53474">
    <property type="entry name" value="alpha/beta-Hydrolases"/>
    <property type="match status" value="1"/>
</dbReference>